<dbReference type="EMBL" id="DYYI01000018">
    <property type="protein sequence ID" value="HJE19105.1"/>
    <property type="molecule type" value="Genomic_DNA"/>
</dbReference>
<dbReference type="Proteomes" id="UP000763505">
    <property type="component" value="Unassembled WGS sequence"/>
</dbReference>
<name>A0A921B512_9STAP</name>
<dbReference type="NCBIfam" id="TIGR01617">
    <property type="entry name" value="arsC_related"/>
    <property type="match status" value="1"/>
</dbReference>
<evidence type="ECO:0000313" key="2">
    <source>
        <dbReference type="EMBL" id="HJE19105.1"/>
    </source>
</evidence>
<dbReference type="Gene3D" id="3.40.30.10">
    <property type="entry name" value="Glutaredoxin"/>
    <property type="match status" value="1"/>
</dbReference>
<dbReference type="Pfam" id="PF03960">
    <property type="entry name" value="ArsC"/>
    <property type="match status" value="1"/>
</dbReference>
<dbReference type="InterPro" id="IPR006660">
    <property type="entry name" value="Arsenate_reductase-like"/>
</dbReference>
<dbReference type="InterPro" id="IPR006504">
    <property type="entry name" value="Tscrpt_reg_Spx/MgsR"/>
</dbReference>
<gene>
    <name evidence="2" type="ORF">K8V35_01955</name>
</gene>
<evidence type="ECO:0000313" key="3">
    <source>
        <dbReference type="Proteomes" id="UP000763505"/>
    </source>
</evidence>
<reference evidence="2" key="2">
    <citation type="submission" date="2021-09" db="EMBL/GenBank/DDBJ databases">
        <authorList>
            <person name="Gilroy R."/>
        </authorList>
    </citation>
    <scope>NUCLEOTIDE SEQUENCE</scope>
    <source>
        <strain evidence="2">6019</strain>
    </source>
</reference>
<comment type="caution">
    <text evidence="2">The sequence shown here is derived from an EMBL/GenBank/DDBJ whole genome shotgun (WGS) entry which is preliminary data.</text>
</comment>
<dbReference type="PANTHER" id="PTHR30041:SF8">
    <property type="entry name" value="PROTEIN YFFB"/>
    <property type="match status" value="1"/>
</dbReference>
<dbReference type="PROSITE" id="PS51353">
    <property type="entry name" value="ARSC"/>
    <property type="match status" value="1"/>
</dbReference>
<reference evidence="2" key="1">
    <citation type="journal article" date="2021" name="PeerJ">
        <title>Extensive microbial diversity within the chicken gut microbiome revealed by metagenomics and culture.</title>
        <authorList>
            <person name="Gilroy R."/>
            <person name="Ravi A."/>
            <person name="Getino M."/>
            <person name="Pursley I."/>
            <person name="Horton D.L."/>
            <person name="Alikhan N.F."/>
            <person name="Baker D."/>
            <person name="Gharbi K."/>
            <person name="Hall N."/>
            <person name="Watson M."/>
            <person name="Adriaenssens E.M."/>
            <person name="Foster-Nyarko E."/>
            <person name="Jarju S."/>
            <person name="Secka A."/>
            <person name="Antonio M."/>
            <person name="Oren A."/>
            <person name="Chaudhuri R.R."/>
            <person name="La Ragione R."/>
            <person name="Hildebrand F."/>
            <person name="Pallen M.J."/>
        </authorList>
    </citation>
    <scope>NUCLEOTIDE SEQUENCE</scope>
    <source>
        <strain evidence="2">6019</strain>
    </source>
</reference>
<accession>A0A921B512</accession>
<organism evidence="2 3">
    <name type="scientific">Aliicoccus persicus</name>
    <dbReference type="NCBI Taxonomy" id="930138"/>
    <lineage>
        <taxon>Bacteria</taxon>
        <taxon>Bacillati</taxon>
        <taxon>Bacillota</taxon>
        <taxon>Bacilli</taxon>
        <taxon>Bacillales</taxon>
        <taxon>Staphylococcaceae</taxon>
        <taxon>Aliicoccus</taxon>
    </lineage>
</organism>
<comment type="similarity">
    <text evidence="1">Belongs to the ArsC family.</text>
</comment>
<dbReference type="SUPFAM" id="SSF52833">
    <property type="entry name" value="Thioredoxin-like"/>
    <property type="match status" value="1"/>
</dbReference>
<sequence>MVTVYGYKKCSTCTKAKKFLTDNNQDVTFIDMVEDGIDQKTLGDIITQSNEDIDKFFNTRGKKFKELELKEKLPTMSDDEKLNVLASDGMLIKRPITVSEDGIVLGFKEDSYRETFKL</sequence>
<dbReference type="InterPro" id="IPR036249">
    <property type="entry name" value="Thioredoxin-like_sf"/>
</dbReference>
<proteinExistence type="inferred from homology"/>
<dbReference type="AlphaFoldDB" id="A0A921B512"/>
<evidence type="ECO:0000256" key="1">
    <source>
        <dbReference type="PROSITE-ProRule" id="PRU01282"/>
    </source>
</evidence>
<dbReference type="PANTHER" id="PTHR30041">
    <property type="entry name" value="ARSENATE REDUCTASE"/>
    <property type="match status" value="1"/>
</dbReference>
<protein>
    <submittedName>
        <fullName evidence="2">Spx/MgsR family RNA polymerase-binding regulatory protein</fullName>
    </submittedName>
</protein>